<dbReference type="Pfam" id="PF21788">
    <property type="entry name" value="TNP-like_GBD"/>
    <property type="match status" value="1"/>
</dbReference>
<evidence type="ECO:0000259" key="5">
    <source>
        <dbReference type="Pfam" id="PF21789"/>
    </source>
</evidence>
<dbReference type="InterPro" id="IPR048366">
    <property type="entry name" value="TNP-like_GBD"/>
</dbReference>
<organism evidence="6">
    <name type="scientific">Schizaphis graminum</name>
    <name type="common">Green bug aphid</name>
    <dbReference type="NCBI Taxonomy" id="13262"/>
    <lineage>
        <taxon>Eukaryota</taxon>
        <taxon>Metazoa</taxon>
        <taxon>Ecdysozoa</taxon>
        <taxon>Arthropoda</taxon>
        <taxon>Hexapoda</taxon>
        <taxon>Insecta</taxon>
        <taxon>Pterygota</taxon>
        <taxon>Neoptera</taxon>
        <taxon>Paraneoptera</taxon>
        <taxon>Hemiptera</taxon>
        <taxon>Sternorrhyncha</taxon>
        <taxon>Aphidomorpha</taxon>
        <taxon>Aphidoidea</taxon>
        <taxon>Aphididae</taxon>
        <taxon>Aphidini</taxon>
        <taxon>Schizaphis</taxon>
    </lineage>
</organism>
<feature type="domain" description="Transposable element P transposase-like RNase H C-terminal" evidence="5">
    <location>
        <begin position="520"/>
        <end position="553"/>
    </location>
</feature>
<dbReference type="InterPro" id="IPR021896">
    <property type="entry name" value="THAP9-like_HTH"/>
</dbReference>
<sequence>MLTPTKCLTPTKTYVNIKNNSEGEILFSSPPLNILTPTQRRRINNLIEMPSPTSIRKRHLQDDLDSPIKKKLKTKLINSTRKLHSKVTIISKIKKKLVALKTSNTLHNILQSHKFPSKNSKALVTMQLKSKKRPWTEDEKNFALSLFYKSPAAYKFLRLQKVNLPAPSTIRNWIGESKFLPGFNRLFLEHIKKKFEAKSYKEKACSVLFDEISIKEFLEYSKQYDFVEGFEDIGKIGRGNKTANTALVFIVRGIYSSWKFPIAYFLAHSAVKSKTLKTLIVDVVKELIGVGLCPKLTVCDQGTNNQSALKLLNVSEDKPYFFVDEDKIFAIFDVPHLVKSIRNNLIGSVFKKDDKEISYTDIINTYQMDKKNKKSRALLKITDAHIFPNSFQKMRVKFATQVFSHSMASTMRTCIQTKQLQNKTAQDTADFVDFMNKLFDCLNSRTLISNNPYNCALSDVGKVKPFLMEASTYFTNMLKYKKGKMTRPPCFNGITQTINGILSLFEEEKQNGILFLLTNRFNQDVLENLFSIFRQKGGYNKNPTARTLRTSFRSNCIFSLVTSKGTNCKANLDDMDEIQLQEQVSLVDESPPQDPLSSSSSSSSPTPSTLSSPTPSSLSLLTSPSLNNVKIKEEPITLEDCSVLYFAGYLAHRCIAQFNCTNCINYLIQENSIL</sequence>
<evidence type="ECO:0000313" key="6">
    <source>
        <dbReference type="EMBL" id="MBY12671.1"/>
    </source>
</evidence>
<proteinExistence type="predicted"/>
<dbReference type="Pfam" id="PF21789">
    <property type="entry name" value="TNP-like_RNaseH_C"/>
    <property type="match status" value="1"/>
</dbReference>
<dbReference type="Pfam" id="PF12017">
    <property type="entry name" value="Tnp_P_element"/>
    <property type="match status" value="1"/>
</dbReference>
<dbReference type="InterPro" id="IPR048365">
    <property type="entry name" value="TNP-like_RNaseH_N"/>
</dbReference>
<accession>A0A2S2N671</accession>
<dbReference type="Pfam" id="PF21787">
    <property type="entry name" value="TNP-like_RNaseH_N"/>
    <property type="match status" value="1"/>
</dbReference>
<feature type="domain" description="Transposable element P transposase-like RNase H" evidence="3">
    <location>
        <begin position="181"/>
        <end position="312"/>
    </location>
</feature>
<feature type="compositionally biased region" description="Low complexity" evidence="1">
    <location>
        <begin position="595"/>
        <end position="619"/>
    </location>
</feature>
<name>A0A2S2N671_SCHGA</name>
<evidence type="ECO:0000259" key="3">
    <source>
        <dbReference type="Pfam" id="PF21787"/>
    </source>
</evidence>
<evidence type="ECO:0000259" key="4">
    <source>
        <dbReference type="Pfam" id="PF21788"/>
    </source>
</evidence>
<dbReference type="AlphaFoldDB" id="A0A2S2N671"/>
<protein>
    <submittedName>
        <fullName evidence="6">Transposable element P transposase</fullName>
    </submittedName>
</protein>
<dbReference type="EMBL" id="GGMR01000052">
    <property type="protein sequence ID" value="MBY12671.1"/>
    <property type="molecule type" value="Transcribed_RNA"/>
</dbReference>
<reference evidence="6" key="1">
    <citation type="submission" date="2018-04" db="EMBL/GenBank/DDBJ databases">
        <title>Transcriptome of Schizaphis graminum biotype I.</title>
        <authorList>
            <person name="Scully E.D."/>
            <person name="Geib S.M."/>
            <person name="Palmer N.A."/>
            <person name="Koch K."/>
            <person name="Bradshaw J."/>
            <person name="Heng-Moss T."/>
            <person name="Sarath G."/>
        </authorList>
    </citation>
    <scope>NUCLEOTIDE SEQUENCE</scope>
</reference>
<evidence type="ECO:0000256" key="1">
    <source>
        <dbReference type="SAM" id="MobiDB-lite"/>
    </source>
</evidence>
<feature type="region of interest" description="Disordered" evidence="1">
    <location>
        <begin position="586"/>
        <end position="619"/>
    </location>
</feature>
<evidence type="ECO:0000259" key="2">
    <source>
        <dbReference type="Pfam" id="PF12017"/>
    </source>
</evidence>
<feature type="domain" description="THAP9-like helix-turn-helix" evidence="2">
    <location>
        <begin position="106"/>
        <end position="173"/>
    </location>
</feature>
<dbReference type="PANTHER" id="PTHR47577:SF2">
    <property type="entry name" value="THAP DOMAIN CONTAINING 9"/>
    <property type="match status" value="1"/>
</dbReference>
<feature type="domain" description="Transposable element P transposase-like GTP-binding insertion" evidence="4">
    <location>
        <begin position="336"/>
        <end position="451"/>
    </location>
</feature>
<dbReference type="PANTHER" id="PTHR47577">
    <property type="entry name" value="THAP DOMAIN-CONTAINING PROTEIN 6"/>
    <property type="match status" value="1"/>
</dbReference>
<gene>
    <name evidence="6" type="primary">T_19</name>
    <name evidence="6" type="ORF">g.32715</name>
</gene>
<dbReference type="InterPro" id="IPR048367">
    <property type="entry name" value="TNP-like_RNaseH_C"/>
</dbReference>